<feature type="domain" description="Galectin" evidence="4">
    <location>
        <begin position="178"/>
        <end position="306"/>
    </location>
</feature>
<reference evidence="5" key="1">
    <citation type="submission" date="2025-08" db="UniProtKB">
        <authorList>
            <consortium name="Ensembl"/>
        </authorList>
    </citation>
    <scope>IDENTIFICATION</scope>
</reference>
<organism evidence="5 6">
    <name type="scientific">Varanus komodoensis</name>
    <name type="common">Komodo dragon</name>
    <dbReference type="NCBI Taxonomy" id="61221"/>
    <lineage>
        <taxon>Eukaryota</taxon>
        <taxon>Metazoa</taxon>
        <taxon>Chordata</taxon>
        <taxon>Craniata</taxon>
        <taxon>Vertebrata</taxon>
        <taxon>Euteleostomi</taxon>
        <taxon>Lepidosauria</taxon>
        <taxon>Squamata</taxon>
        <taxon>Bifurcata</taxon>
        <taxon>Unidentata</taxon>
        <taxon>Episquamata</taxon>
        <taxon>Toxicofera</taxon>
        <taxon>Anguimorpha</taxon>
        <taxon>Paleoanguimorpha</taxon>
        <taxon>Varanoidea</taxon>
        <taxon>Varanidae</taxon>
        <taxon>Varanus</taxon>
    </lineage>
</organism>
<dbReference type="FunFam" id="2.60.120.200:FF:000124">
    <property type="entry name" value="Galectin-4"/>
    <property type="match status" value="2"/>
</dbReference>
<evidence type="ECO:0000256" key="1">
    <source>
        <dbReference type="ARBA" id="ARBA00022734"/>
    </source>
</evidence>
<dbReference type="InterPro" id="IPR001079">
    <property type="entry name" value="Galectin_CRD"/>
</dbReference>
<dbReference type="Pfam" id="PF00337">
    <property type="entry name" value="Gal-bind_lectin"/>
    <property type="match status" value="2"/>
</dbReference>
<name>A0A8D2Q5Q8_VARKO</name>
<dbReference type="OMA" id="FKDFEHR"/>
<sequence>MPVPGGLRPGMSVYVQGMVPHHTKRFRVNFSCGGHEGADIALHFNPRFDGKDKIVLNSFRGGSWGKEQIQSMPLRKGHPFEVVFIVNNDGYQILVDRNPFCTFEHRIPPEHVQVLNADGDLELQSLNLMGGAMMGPGVSILTGQEGGFPKMPPPEVPAFLNSVPEAGAIPTLEPQVPYRGNLAGGLGSKSTVVLKGFVPPNGKRFHINFKAGPQDIALHINPRMDERVVVRNSLLNGNWGPEERELSFNPFQPGQYFDLSIRCGNHRFKVFANGQHLFDFNHRFHNFQQINMLEIDGDVNLSYIQY</sequence>
<dbReference type="InterPro" id="IPR044156">
    <property type="entry name" value="Galectin-like"/>
</dbReference>
<dbReference type="Proteomes" id="UP000694545">
    <property type="component" value="Unplaced"/>
</dbReference>
<dbReference type="SMART" id="SM00908">
    <property type="entry name" value="Gal-bind_lectin"/>
    <property type="match status" value="2"/>
</dbReference>
<dbReference type="SMART" id="SM00276">
    <property type="entry name" value="GLECT"/>
    <property type="match status" value="2"/>
</dbReference>
<dbReference type="Gene3D" id="2.60.120.200">
    <property type="match status" value="2"/>
</dbReference>
<dbReference type="CDD" id="cd00070">
    <property type="entry name" value="GLECT"/>
    <property type="match status" value="2"/>
</dbReference>
<protein>
    <recommendedName>
        <fullName evidence="3">Galectin</fullName>
    </recommendedName>
</protein>
<dbReference type="SUPFAM" id="SSF49899">
    <property type="entry name" value="Concanavalin A-like lectins/glucanases"/>
    <property type="match status" value="2"/>
</dbReference>
<evidence type="ECO:0000313" key="5">
    <source>
        <dbReference type="Ensembl" id="ENSVKKP00000020787.1"/>
    </source>
</evidence>
<evidence type="ECO:0000256" key="2">
    <source>
        <dbReference type="ARBA" id="ARBA00022737"/>
    </source>
</evidence>
<feature type="domain" description="Galectin" evidence="4">
    <location>
        <begin position="1"/>
        <end position="129"/>
    </location>
</feature>
<keyword evidence="1 3" id="KW-0430">Lectin</keyword>
<proteinExistence type="predicted"/>
<dbReference type="PANTHER" id="PTHR11346:SF32">
    <property type="entry name" value="GALECTIN-4"/>
    <property type="match status" value="1"/>
</dbReference>
<keyword evidence="2" id="KW-0677">Repeat</keyword>
<dbReference type="AlphaFoldDB" id="A0A8D2Q5Q8"/>
<dbReference type="InterPro" id="IPR013320">
    <property type="entry name" value="ConA-like_dom_sf"/>
</dbReference>
<accession>A0A8D2Q5Q8</accession>
<dbReference type="PROSITE" id="PS51304">
    <property type="entry name" value="GALECTIN"/>
    <property type="match status" value="2"/>
</dbReference>
<dbReference type="GO" id="GO:0030246">
    <property type="term" value="F:carbohydrate binding"/>
    <property type="evidence" value="ECO:0007669"/>
    <property type="project" value="UniProtKB-UniRule"/>
</dbReference>
<evidence type="ECO:0000313" key="6">
    <source>
        <dbReference type="Proteomes" id="UP000694545"/>
    </source>
</evidence>
<evidence type="ECO:0000256" key="3">
    <source>
        <dbReference type="RuleBase" id="RU102079"/>
    </source>
</evidence>
<reference evidence="5" key="2">
    <citation type="submission" date="2025-09" db="UniProtKB">
        <authorList>
            <consortium name="Ensembl"/>
        </authorList>
    </citation>
    <scope>IDENTIFICATION</scope>
</reference>
<dbReference type="Ensembl" id="ENSVKKT00000021302.1">
    <property type="protein sequence ID" value="ENSVKKP00000020787.1"/>
    <property type="gene ID" value="ENSVKKG00000013958.1"/>
</dbReference>
<keyword evidence="6" id="KW-1185">Reference proteome</keyword>
<evidence type="ECO:0000259" key="4">
    <source>
        <dbReference type="PROSITE" id="PS51304"/>
    </source>
</evidence>
<dbReference type="PANTHER" id="PTHR11346">
    <property type="entry name" value="GALECTIN"/>
    <property type="match status" value="1"/>
</dbReference>